<accession>A0A641AH06</accession>
<comment type="caution">
    <text evidence="3">The sequence shown here is derived from an EMBL/GenBank/DDBJ whole genome shotgun (WGS) entry which is preliminary data.</text>
</comment>
<dbReference type="OrthoDB" id="7210788at2"/>
<keyword evidence="4" id="KW-1185">Reference proteome</keyword>
<feature type="chain" id="PRO_5024971948" evidence="2">
    <location>
        <begin position="34"/>
        <end position="423"/>
    </location>
</feature>
<keyword evidence="2" id="KW-0732">Signal</keyword>
<dbReference type="InterPro" id="IPR013783">
    <property type="entry name" value="Ig-like_fold"/>
</dbReference>
<proteinExistence type="predicted"/>
<dbReference type="AlphaFoldDB" id="A0A641AH06"/>
<evidence type="ECO:0000256" key="1">
    <source>
        <dbReference type="SAM" id="MobiDB-lite"/>
    </source>
</evidence>
<evidence type="ECO:0000256" key="2">
    <source>
        <dbReference type="SAM" id="SignalP"/>
    </source>
</evidence>
<dbReference type="GO" id="GO:0005975">
    <property type="term" value="P:carbohydrate metabolic process"/>
    <property type="evidence" value="ECO:0007669"/>
    <property type="project" value="UniProtKB-ARBA"/>
</dbReference>
<gene>
    <name evidence="3" type="ORF">ESP62_017765</name>
</gene>
<evidence type="ECO:0000313" key="4">
    <source>
        <dbReference type="Proteomes" id="UP001515100"/>
    </source>
</evidence>
<evidence type="ECO:0000313" key="3">
    <source>
        <dbReference type="EMBL" id="KAA1372945.1"/>
    </source>
</evidence>
<dbReference type="InterPro" id="IPR006311">
    <property type="entry name" value="TAT_signal"/>
</dbReference>
<dbReference type="EMBL" id="SDPP02000006">
    <property type="protein sequence ID" value="KAA1372945.1"/>
    <property type="molecule type" value="Genomic_DNA"/>
</dbReference>
<feature type="region of interest" description="Disordered" evidence="1">
    <location>
        <begin position="315"/>
        <end position="345"/>
    </location>
</feature>
<dbReference type="RefSeq" id="WP_129185345.1">
    <property type="nucleotide sequence ID" value="NZ_JAGIOG010000001.1"/>
</dbReference>
<name>A0A641AH06_9ACTN</name>
<dbReference type="Proteomes" id="UP001515100">
    <property type="component" value="Unassembled WGS sequence"/>
</dbReference>
<organism evidence="3 4">
    <name type="scientific">Aeromicrobium fastidiosum</name>
    <dbReference type="NCBI Taxonomy" id="52699"/>
    <lineage>
        <taxon>Bacteria</taxon>
        <taxon>Bacillati</taxon>
        <taxon>Actinomycetota</taxon>
        <taxon>Actinomycetes</taxon>
        <taxon>Propionibacteriales</taxon>
        <taxon>Nocardioidaceae</taxon>
        <taxon>Aeromicrobium</taxon>
    </lineage>
</organism>
<dbReference type="PROSITE" id="PS51318">
    <property type="entry name" value="TAT"/>
    <property type="match status" value="1"/>
</dbReference>
<sequence length="423" mass="43331">MSLTTRARRGLAGTLATALAAGGLLGLASPSQADPDVTPVTNASLTWNLNDEQGGGAFNGSCNFLSAGKAGDTGSSRAWTKTEYTPIAGNVRIEKPGRTTPWVTPIWETRCIDRSGKTVTASSAASTTENRVRLSAGEGSYAADGSGTISWTGSFTSAFYGGMTYWTATDPTLTVAADGVATLTADLSGYGASMTDTSLWAPLQTRNDQVIASFAGVDITATGFTAAPQYAGVDIDDTGYATPQVKTGSSWGSFPQQFVDFQQATGQSSYWYSSGGQRDAAKPAGPVALTFGTPEVLPVDTAPVVTPAPVPVPAPAPAPPAAPAKASTKKPTVKVSKRPTTKKAGKATITVTSAAPGAKPSGKAKVTLTKGKTKKTVTVTVKNGKATVKLPKLKKGTWKLKVSYAGSATQSPATSKAYTVKSK</sequence>
<dbReference type="Gene3D" id="2.60.40.10">
    <property type="entry name" value="Immunoglobulins"/>
    <property type="match status" value="1"/>
</dbReference>
<reference evidence="3" key="1">
    <citation type="submission" date="2019-09" db="EMBL/GenBank/DDBJ databases">
        <authorList>
            <person name="Li J."/>
        </authorList>
    </citation>
    <scope>NUCLEOTIDE SEQUENCE [LARGE SCALE GENOMIC DNA]</scope>
    <source>
        <strain evidence="3">NRBC 14897</strain>
    </source>
</reference>
<feature type="signal peptide" evidence="2">
    <location>
        <begin position="1"/>
        <end position="33"/>
    </location>
</feature>
<feature type="compositionally biased region" description="Basic residues" evidence="1">
    <location>
        <begin position="327"/>
        <end position="345"/>
    </location>
</feature>
<protein>
    <submittedName>
        <fullName evidence="3">Uncharacterized protein</fullName>
    </submittedName>
</protein>